<accession>A0AAF1KLB4</accession>
<dbReference type="Gene3D" id="3.40.50.12500">
    <property type="match status" value="1"/>
</dbReference>
<comment type="similarity">
    <text evidence="1">Belongs to the HyuE racemase family.</text>
</comment>
<dbReference type="AlphaFoldDB" id="A0AAF1KLB4"/>
<evidence type="ECO:0000313" key="2">
    <source>
        <dbReference type="EMBL" id="MBR0654551.1"/>
    </source>
</evidence>
<dbReference type="InterPro" id="IPR053714">
    <property type="entry name" value="Iso_Racemase_Enz_sf"/>
</dbReference>
<dbReference type="RefSeq" id="WP_211873367.1">
    <property type="nucleotide sequence ID" value="NZ_JAAEDH010000004.1"/>
</dbReference>
<evidence type="ECO:0000313" key="3">
    <source>
        <dbReference type="Proteomes" id="UP001196068"/>
    </source>
</evidence>
<dbReference type="Proteomes" id="UP001196068">
    <property type="component" value="Unassembled WGS sequence"/>
</dbReference>
<proteinExistence type="inferred from homology"/>
<keyword evidence="3" id="KW-1185">Reference proteome</keyword>
<dbReference type="GO" id="GO:0047661">
    <property type="term" value="F:amino-acid racemase activity"/>
    <property type="evidence" value="ECO:0007669"/>
    <property type="project" value="InterPro"/>
</dbReference>
<organism evidence="2 3">
    <name type="scientific">Plastoroseomonas arctica</name>
    <dbReference type="NCBI Taxonomy" id="1509237"/>
    <lineage>
        <taxon>Bacteria</taxon>
        <taxon>Pseudomonadati</taxon>
        <taxon>Pseudomonadota</taxon>
        <taxon>Alphaproteobacteria</taxon>
        <taxon>Acetobacterales</taxon>
        <taxon>Acetobacteraceae</taxon>
        <taxon>Plastoroseomonas</taxon>
    </lineage>
</organism>
<evidence type="ECO:0000256" key="1">
    <source>
        <dbReference type="ARBA" id="ARBA00038414"/>
    </source>
</evidence>
<sequence length="260" mass="28065">MTTSNHDHRPVAEVTARLDRLRRLVRVAFVIGGYPEAEFRRRESAALSYATSGIQIGIVRAEASPFVQGLTPAEVQLAAPSFIAAYREAEREGYDAVVPLGTLDLGVDGGRSVVDIPVIAPTEAMLHVGCLLGDRLGAVVYHDDLIPMLRAIVRRYGMEEKVVGWRSTGFDLPDISANATAMSEAFVQAARKLVREDGCDVILAMGVTQCPVLLDPAWVESEVGVPVVEGIGAPLHLAGMLASLSLRHSRSRWRRSSAVV</sequence>
<dbReference type="PANTHER" id="PTHR28047:SF5">
    <property type="entry name" value="PROTEIN DCG1"/>
    <property type="match status" value="1"/>
</dbReference>
<dbReference type="InterPro" id="IPR015942">
    <property type="entry name" value="Asp/Glu/hydantoin_racemase"/>
</dbReference>
<dbReference type="EMBL" id="JAAEDH010000004">
    <property type="protein sequence ID" value="MBR0654551.1"/>
    <property type="molecule type" value="Genomic_DNA"/>
</dbReference>
<gene>
    <name evidence="2" type="ORF">GXW79_05605</name>
</gene>
<reference evidence="2" key="2">
    <citation type="journal article" date="2021" name="Syst. Appl. Microbiol.">
        <title>Roseomonas hellenica sp. nov., isolated from roots of wild-growing Alkanna tinctoria.</title>
        <authorList>
            <person name="Rat A."/>
            <person name="Naranjo H.D."/>
            <person name="Lebbe L."/>
            <person name="Cnockaert M."/>
            <person name="Krigas N."/>
            <person name="Grigoriadou K."/>
            <person name="Maloupa E."/>
            <person name="Willems A."/>
        </authorList>
    </citation>
    <scope>NUCLEOTIDE SEQUENCE</scope>
    <source>
        <strain evidence="2">LMG 28251</strain>
    </source>
</reference>
<dbReference type="PANTHER" id="PTHR28047">
    <property type="entry name" value="PROTEIN DCG1"/>
    <property type="match status" value="1"/>
</dbReference>
<reference evidence="2" key="1">
    <citation type="submission" date="2020-01" db="EMBL/GenBank/DDBJ databases">
        <authorList>
            <person name="Rat A."/>
        </authorList>
    </citation>
    <scope>NUCLEOTIDE SEQUENCE</scope>
    <source>
        <strain evidence="2">LMG 28251</strain>
    </source>
</reference>
<evidence type="ECO:0008006" key="4">
    <source>
        <dbReference type="Google" id="ProtNLM"/>
    </source>
</evidence>
<name>A0AAF1KLB4_9PROT</name>
<protein>
    <recommendedName>
        <fullName evidence="4">Hydantoin racemase</fullName>
    </recommendedName>
</protein>
<dbReference type="InterPro" id="IPR052186">
    <property type="entry name" value="Hydantoin_racemase-like"/>
</dbReference>
<dbReference type="Pfam" id="PF01177">
    <property type="entry name" value="Asp_Glu_race"/>
    <property type="match status" value="1"/>
</dbReference>
<comment type="caution">
    <text evidence="2">The sequence shown here is derived from an EMBL/GenBank/DDBJ whole genome shotgun (WGS) entry which is preliminary data.</text>
</comment>